<organism evidence="1 2">
    <name type="scientific">Phytophthora cactorum</name>
    <dbReference type="NCBI Taxonomy" id="29920"/>
    <lineage>
        <taxon>Eukaryota</taxon>
        <taxon>Sar</taxon>
        <taxon>Stramenopiles</taxon>
        <taxon>Oomycota</taxon>
        <taxon>Peronosporomycetes</taxon>
        <taxon>Peronosporales</taxon>
        <taxon>Peronosporaceae</taxon>
        <taxon>Phytophthora</taxon>
    </lineage>
</organism>
<sequence>MSGALALGLSLEKGIVLLANKEIHPGDFIIQYTGEVITHDRITARVMCKWDVNGDSCCGLFGKVPIPRGEEVTFASTPPKSKATLYWHYGGWHVTSNCSYNRSLYWLVQLKIEASDKQARLIRVS</sequence>
<dbReference type="SUPFAM" id="SSF82199">
    <property type="entry name" value="SET domain"/>
    <property type="match status" value="1"/>
</dbReference>
<evidence type="ECO:0008006" key="3">
    <source>
        <dbReference type="Google" id="ProtNLM"/>
    </source>
</evidence>
<evidence type="ECO:0000313" key="2">
    <source>
        <dbReference type="Proteomes" id="UP000688947"/>
    </source>
</evidence>
<proteinExistence type="predicted"/>
<dbReference type="InterPro" id="IPR046341">
    <property type="entry name" value="SET_dom_sf"/>
</dbReference>
<dbReference type="Gene3D" id="2.170.270.10">
    <property type="entry name" value="SET domain"/>
    <property type="match status" value="1"/>
</dbReference>
<accession>A0A8T1TIW5</accession>
<protein>
    <recommendedName>
        <fullName evidence="3">SET domain-containing protein</fullName>
    </recommendedName>
</protein>
<comment type="caution">
    <text evidence="1">The sequence shown here is derived from an EMBL/GenBank/DDBJ whole genome shotgun (WGS) entry which is preliminary data.</text>
</comment>
<dbReference type="EMBL" id="JAENGZ010003407">
    <property type="protein sequence ID" value="KAG6941640.1"/>
    <property type="molecule type" value="Genomic_DNA"/>
</dbReference>
<dbReference type="VEuPathDB" id="FungiDB:PC110_g5820"/>
<evidence type="ECO:0000313" key="1">
    <source>
        <dbReference type="EMBL" id="KAG6941640.1"/>
    </source>
</evidence>
<dbReference type="AlphaFoldDB" id="A0A8T1TIW5"/>
<dbReference type="Proteomes" id="UP000688947">
    <property type="component" value="Unassembled WGS sequence"/>
</dbReference>
<reference evidence="1" key="1">
    <citation type="submission" date="2021-01" db="EMBL/GenBank/DDBJ databases">
        <title>Phytophthora aleatoria, a newly-described species from Pinus radiata is distinct from Phytophthora cactorum isolates based on comparative genomics.</title>
        <authorList>
            <person name="Mcdougal R."/>
            <person name="Panda P."/>
            <person name="Williams N."/>
            <person name="Studholme D.J."/>
        </authorList>
    </citation>
    <scope>NUCLEOTIDE SEQUENCE</scope>
    <source>
        <strain evidence="1">NZFS 3830</strain>
    </source>
</reference>
<name>A0A8T1TIW5_9STRA</name>
<dbReference type="OrthoDB" id="137768at2759"/>
<gene>
    <name evidence="1" type="ORF">JG687_00019527</name>
</gene>